<accession>A0ABR8XHU1</accession>
<evidence type="ECO:0000256" key="4">
    <source>
        <dbReference type="ARBA" id="ARBA00022801"/>
    </source>
</evidence>
<reference evidence="17 18" key="1">
    <citation type="submission" date="2020-08" db="EMBL/GenBank/DDBJ databases">
        <title>A Genomic Blueprint of the Chicken Gut Microbiome.</title>
        <authorList>
            <person name="Gilroy R."/>
            <person name="Ravi A."/>
            <person name="Getino M."/>
            <person name="Pursley I."/>
            <person name="Horton D.L."/>
            <person name="Alikhan N.-F."/>
            <person name="Baker D."/>
            <person name="Gharbi K."/>
            <person name="Hall N."/>
            <person name="Watson M."/>
            <person name="Adriaenssens E.M."/>
            <person name="Foster-Nyarko E."/>
            <person name="Jarju S."/>
            <person name="Secka A."/>
            <person name="Antonio M."/>
            <person name="Oren A."/>
            <person name="Chaudhuri R."/>
            <person name="La Ragione R.M."/>
            <person name="Hildebrand F."/>
            <person name="Pallen M.J."/>
        </authorList>
    </citation>
    <scope>NUCLEOTIDE SEQUENCE [LARGE SCALE GENOMIC DNA]</scope>
    <source>
        <strain evidence="17 18">Sa1YVA6</strain>
    </source>
</reference>
<feature type="binding site" evidence="14">
    <location>
        <begin position="31"/>
        <end position="38"/>
    </location>
    <ligand>
        <name>ATP</name>
        <dbReference type="ChEBI" id="CHEBI:30616"/>
    </ligand>
</feature>
<evidence type="ECO:0000259" key="16">
    <source>
        <dbReference type="PROSITE" id="PS51217"/>
    </source>
</evidence>
<dbReference type="NCBIfam" id="TIGR02785">
    <property type="entry name" value="addA_Gpos"/>
    <property type="match status" value="1"/>
</dbReference>
<dbReference type="SUPFAM" id="SSF52980">
    <property type="entry name" value="Restriction endonuclease-like"/>
    <property type="match status" value="1"/>
</dbReference>
<dbReference type="EMBL" id="JACSPW010000001">
    <property type="protein sequence ID" value="MBD8031501.1"/>
    <property type="molecule type" value="Genomic_DNA"/>
</dbReference>
<organism evidence="17 18">
    <name type="scientific">Solibacillus merdavium</name>
    <dbReference type="NCBI Taxonomy" id="2762218"/>
    <lineage>
        <taxon>Bacteria</taxon>
        <taxon>Bacillati</taxon>
        <taxon>Bacillota</taxon>
        <taxon>Bacilli</taxon>
        <taxon>Bacillales</taxon>
        <taxon>Caryophanaceae</taxon>
        <taxon>Solibacillus</taxon>
    </lineage>
</organism>
<gene>
    <name evidence="13 17" type="primary">addA</name>
    <name evidence="17" type="ORF">H9632_00380</name>
</gene>
<dbReference type="GO" id="GO:0004386">
    <property type="term" value="F:helicase activity"/>
    <property type="evidence" value="ECO:0007669"/>
    <property type="project" value="UniProtKB-KW"/>
</dbReference>
<dbReference type="InterPro" id="IPR011604">
    <property type="entry name" value="PDDEXK-like_dom_sf"/>
</dbReference>
<dbReference type="InterPro" id="IPR014017">
    <property type="entry name" value="DNA_helicase_UvrD-like_C"/>
</dbReference>
<keyword evidence="1 13" id="KW-0540">Nuclease</keyword>
<dbReference type="InterPro" id="IPR011335">
    <property type="entry name" value="Restrct_endonuc-II-like"/>
</dbReference>
<keyword evidence="8 13" id="KW-0238">DNA-binding</keyword>
<dbReference type="InterPro" id="IPR014152">
    <property type="entry name" value="AddA"/>
</dbReference>
<keyword evidence="6 13" id="KW-0269">Exonuclease</keyword>
<name>A0ABR8XHU1_9BACL</name>
<dbReference type="Pfam" id="PF13361">
    <property type="entry name" value="UvrD_C"/>
    <property type="match status" value="1"/>
</dbReference>
<evidence type="ECO:0000256" key="6">
    <source>
        <dbReference type="ARBA" id="ARBA00022839"/>
    </source>
</evidence>
<dbReference type="SUPFAM" id="SSF52540">
    <property type="entry name" value="P-loop containing nucleoside triphosphate hydrolases"/>
    <property type="match status" value="1"/>
</dbReference>
<keyword evidence="10 13" id="KW-0413">Isomerase</keyword>
<dbReference type="InterPro" id="IPR027417">
    <property type="entry name" value="P-loop_NTPase"/>
</dbReference>
<dbReference type="InterPro" id="IPR000212">
    <property type="entry name" value="DNA_helicase_UvrD/REP"/>
</dbReference>
<dbReference type="RefSeq" id="WP_191702156.1">
    <property type="nucleotide sequence ID" value="NZ_JACSPW010000001.1"/>
</dbReference>
<dbReference type="HAMAP" id="MF_01451">
    <property type="entry name" value="AddA"/>
    <property type="match status" value="1"/>
</dbReference>
<keyword evidence="18" id="KW-1185">Reference proteome</keyword>
<evidence type="ECO:0000313" key="17">
    <source>
        <dbReference type="EMBL" id="MBD8031501.1"/>
    </source>
</evidence>
<dbReference type="Proteomes" id="UP000600565">
    <property type="component" value="Unassembled WGS sequence"/>
</dbReference>
<dbReference type="PROSITE" id="PS51198">
    <property type="entry name" value="UVRD_HELICASE_ATP_BIND"/>
    <property type="match status" value="1"/>
</dbReference>
<comment type="subunit">
    <text evidence="13">Heterodimer of AddA and AddB/RexB.</text>
</comment>
<dbReference type="EC" id="3.1.-.-" evidence="13"/>
<dbReference type="EC" id="5.6.2.4" evidence="13"/>
<feature type="domain" description="UvrD-like helicase C-terminal" evidence="16">
    <location>
        <begin position="506"/>
        <end position="818"/>
    </location>
</feature>
<keyword evidence="2 13" id="KW-0547">Nucleotide-binding</keyword>
<evidence type="ECO:0000256" key="3">
    <source>
        <dbReference type="ARBA" id="ARBA00022763"/>
    </source>
</evidence>
<evidence type="ECO:0000256" key="12">
    <source>
        <dbReference type="ARBA" id="ARBA00048988"/>
    </source>
</evidence>
<evidence type="ECO:0000256" key="9">
    <source>
        <dbReference type="ARBA" id="ARBA00023204"/>
    </source>
</evidence>
<comment type="similarity">
    <text evidence="13">Belongs to the helicase family. AddA subfamily.</text>
</comment>
<dbReference type="PROSITE" id="PS51217">
    <property type="entry name" value="UVRD_HELICASE_CTER"/>
    <property type="match status" value="1"/>
</dbReference>
<evidence type="ECO:0000256" key="10">
    <source>
        <dbReference type="ARBA" id="ARBA00023235"/>
    </source>
</evidence>
<dbReference type="PANTHER" id="PTHR11070">
    <property type="entry name" value="UVRD / RECB / PCRA DNA HELICASE FAMILY MEMBER"/>
    <property type="match status" value="1"/>
</dbReference>
<dbReference type="InterPro" id="IPR038726">
    <property type="entry name" value="PDDEXK_AddAB-type"/>
</dbReference>
<protein>
    <recommendedName>
        <fullName evidence="13">ATP-dependent helicase/nuclease subunit A</fullName>
        <ecNumber evidence="13">3.1.-.-</ecNumber>
        <ecNumber evidence="13">5.6.2.4</ecNumber>
    </recommendedName>
    <alternativeName>
        <fullName evidence="13">ATP-dependent helicase/nuclease AddA</fullName>
    </alternativeName>
    <alternativeName>
        <fullName evidence="13">DNA 3'-5' helicase AddA</fullName>
    </alternativeName>
</protein>
<keyword evidence="9 13" id="KW-0234">DNA repair</keyword>
<comment type="catalytic activity">
    <reaction evidence="11 13">
        <text>Couples ATP hydrolysis with the unwinding of duplex DNA by translocating in the 3'-5' direction.</text>
        <dbReference type="EC" id="5.6.2.4"/>
    </reaction>
</comment>
<evidence type="ECO:0000256" key="11">
    <source>
        <dbReference type="ARBA" id="ARBA00034617"/>
    </source>
</evidence>
<dbReference type="InterPro" id="IPR014016">
    <property type="entry name" value="UvrD-like_ATP-bd"/>
</dbReference>
<evidence type="ECO:0000256" key="14">
    <source>
        <dbReference type="PROSITE-ProRule" id="PRU00560"/>
    </source>
</evidence>
<evidence type="ECO:0000256" key="8">
    <source>
        <dbReference type="ARBA" id="ARBA00023125"/>
    </source>
</evidence>
<dbReference type="Gene3D" id="3.40.50.300">
    <property type="entry name" value="P-loop containing nucleotide triphosphate hydrolases"/>
    <property type="match status" value="4"/>
</dbReference>
<keyword evidence="4 13" id="KW-0378">Hydrolase</keyword>
<evidence type="ECO:0000256" key="1">
    <source>
        <dbReference type="ARBA" id="ARBA00022722"/>
    </source>
</evidence>
<evidence type="ECO:0000256" key="5">
    <source>
        <dbReference type="ARBA" id="ARBA00022806"/>
    </source>
</evidence>
<evidence type="ECO:0000256" key="13">
    <source>
        <dbReference type="HAMAP-Rule" id="MF_01451"/>
    </source>
</evidence>
<sequence>MTIPAKPNNVQWTDVQWKAIYAAGHDILVSAAAGSGKTAVLIERLIQKIVAPEEKRIDVDELLVVTFTNASAAEMRNRMAEALEKALTENPSNLFLRRQLSLLNKAQISTLHSFCLSICREYAYTIDLDPGFRLASTEEASLLQDDVLMDVLEKAYRGDMETLFTKDELYTLIDSFASDRSDQAIELLLQEMYKVSRVQPNPYEWLQTLPEKYDIDPKSPIDNLAIAQEVRPFIIATLKEITARLEKGLQIVTVVPALEKNKPLFEAEYAGVKNVLNAMENSSWEQAYGLIPAIEFGRIKPLTKKDTEEDKELYAVAKNHRDTAKEMLNSLKDTFFARHPKLYVQEMAATKPILETLVKLTIEYSEAFKLAKQERGLLDFSDLEHYALEILTDPQSDSKRTQPSDVARTFQKRFKEVLVDEYQDVNFLQETILQLVKSGGEQDGNMFMVGDVKQSIYAFRLAEPRLFLEKYKRFEENPADTGMKIDLNANFRSRSEVLEGTNYVFEQIMDEEVGEIAYDEQAKLKFGASYDAQQVPIELVLLEGDSKAQNVPGQDDGAEEESINTAQQEARYIIQRIRDLVDNGGQVYNPKMKSMRPVSYRDIVVLMRSRTWYTTFAEEFKLAGLPLYAETDGGYFESLEVMIMINTLKVIDNPYQDIPLASVLRAPFIGLTENELAKIRLVNGKVPFYEALKQYKEEAMGEMPIETEAKLDRFFALHDKWRNFSRHGALADLVWQVYLDTNYFEMVGAMANGKQRQANLRALHDRALSYEKTSFRGLFRFLRFIDRMNSRGDDLGVAKSTSETDDVVTLLTIHKSKGLEYPVVFVAGMSRTFNTKDLGNRYIFDQDFGLAIKSVNPDLNIISTSLPHLYVKEKKLAKMKAEEMRVLYVAMTRAKERLILVGSIKDWEKQKEEWAFYQELKDTVLPAYIRSKANSYLSWVGPAVARHQDFLFVNYGYSNKATTTPQWSITVIPNRDYLTTTEIKETEEVVEQEVVNEDMVQLLTERFTTPYSYTNAVTKKSKTSVSELKRMESLQQMEEEHLYNSEAKRYVKTEVPSFMLKEKKKRKLSATEVGTAVHAVMQHIPQHGFATIEETKHFIQFLVERQLLQQLEADAVSAEKVYAFFGTEVGQRFKTAKEILREVPFTMSLKDKDGDAQIIQGVIDCIFEDEEGKWVLLDYKTDYIEQMILDDLEKIKRKMTKSYQIQLNYYQHAVQSIKRIEISERILYLYSIGLEVKID</sequence>
<evidence type="ECO:0000259" key="15">
    <source>
        <dbReference type="PROSITE" id="PS51198"/>
    </source>
</evidence>
<comment type="caution">
    <text evidence="17">The sequence shown here is derived from an EMBL/GenBank/DDBJ whole genome shotgun (WGS) entry which is preliminary data.</text>
</comment>
<comment type="catalytic activity">
    <reaction evidence="12 13">
        <text>ATP + H2O = ADP + phosphate + H(+)</text>
        <dbReference type="Rhea" id="RHEA:13065"/>
        <dbReference type="ChEBI" id="CHEBI:15377"/>
        <dbReference type="ChEBI" id="CHEBI:15378"/>
        <dbReference type="ChEBI" id="CHEBI:30616"/>
        <dbReference type="ChEBI" id="CHEBI:43474"/>
        <dbReference type="ChEBI" id="CHEBI:456216"/>
        <dbReference type="EC" id="5.6.2.4"/>
    </reaction>
</comment>
<dbReference type="Pfam" id="PF00580">
    <property type="entry name" value="UvrD-helicase"/>
    <property type="match status" value="1"/>
</dbReference>
<dbReference type="Pfam" id="PF12705">
    <property type="entry name" value="PDDEXK_1"/>
    <property type="match status" value="1"/>
</dbReference>
<keyword evidence="5 13" id="KW-0347">Helicase</keyword>
<evidence type="ECO:0000256" key="7">
    <source>
        <dbReference type="ARBA" id="ARBA00022840"/>
    </source>
</evidence>
<keyword evidence="3 13" id="KW-0227">DNA damage</keyword>
<dbReference type="PANTHER" id="PTHR11070:SF48">
    <property type="entry name" value="ATP-DEPENDENT HELICASE_NUCLEASE SUBUNIT A"/>
    <property type="match status" value="1"/>
</dbReference>
<feature type="domain" description="UvrD-like helicase ATP-binding" evidence="15">
    <location>
        <begin position="10"/>
        <end position="494"/>
    </location>
</feature>
<dbReference type="CDD" id="cd17932">
    <property type="entry name" value="DEXQc_UvrD"/>
    <property type="match status" value="1"/>
</dbReference>
<comment type="cofactor">
    <cofactor evidence="13">
        <name>Mg(2+)</name>
        <dbReference type="ChEBI" id="CHEBI:18420"/>
    </cofactor>
</comment>
<evidence type="ECO:0000256" key="2">
    <source>
        <dbReference type="ARBA" id="ARBA00022741"/>
    </source>
</evidence>
<comment type="function">
    <text evidence="13">The heterodimer acts as both an ATP-dependent DNA helicase and an ATP-dependent, dual-direction single-stranded exonuclease. Recognizes the chi site generating a DNA molecule suitable for the initiation of homologous recombination. The AddA nuclease domain is required for chi fragment generation; this subunit has the helicase and 3' -&gt; 5' nuclease activities.</text>
</comment>
<keyword evidence="7 13" id="KW-0067">ATP-binding</keyword>
<evidence type="ECO:0000313" key="18">
    <source>
        <dbReference type="Proteomes" id="UP000600565"/>
    </source>
</evidence>
<dbReference type="Gene3D" id="3.90.320.10">
    <property type="match status" value="1"/>
</dbReference>
<proteinExistence type="inferred from homology"/>